<dbReference type="GO" id="GO:0005886">
    <property type="term" value="C:plasma membrane"/>
    <property type="evidence" value="ECO:0007669"/>
    <property type="project" value="UniProtKB-SubCell"/>
</dbReference>
<dbReference type="PANTHER" id="PTHR30250">
    <property type="entry name" value="PST FAMILY PREDICTED COLANIC ACID TRANSPORTER"/>
    <property type="match status" value="1"/>
</dbReference>
<keyword evidence="8" id="KW-1185">Reference proteome</keyword>
<organism evidence="7 8">
    <name type="scientific">Aquimarina algicola</name>
    <dbReference type="NCBI Taxonomy" id="2589995"/>
    <lineage>
        <taxon>Bacteria</taxon>
        <taxon>Pseudomonadati</taxon>
        <taxon>Bacteroidota</taxon>
        <taxon>Flavobacteriia</taxon>
        <taxon>Flavobacteriales</taxon>
        <taxon>Flavobacteriaceae</taxon>
        <taxon>Aquimarina</taxon>
    </lineage>
</organism>
<feature type="transmembrane region" description="Helical" evidence="6">
    <location>
        <begin position="77"/>
        <end position="97"/>
    </location>
</feature>
<keyword evidence="2" id="KW-1003">Cell membrane</keyword>
<sequence length="482" mass="55556">MKAIKSTGILLLSEILSKGIAFLLVPLYSYVVEPKDFGKVAILQLLFTVFFLIVSFSLNSTFDKYFFDKKFKSTDSLFSTILVVQILAVVFGSSLYILLGSKLALFLEIKNALYLDLVFYTSIIAVFFPVVNSYLICSGQIKRAGIYAILISMIRSTMALVLVLNMKDKILAIILANFVEHLSGLILSLPYYFKRLKLRLIEKNKIRELIVYSCLFFPSSFSVFFVKFSDRLMIQYFLNYQSLGIYSMGTRLVNIPGQFISTINKNFTPQMYQSISENDTTKLNQLIRLFLAAIFVLLSGLILFSKELFLIIGGDYKNAYTVFIILSLCSYFNGYNLIIQPVKTYFKKYVKYKSMIWVSIGVINIILNIIFIPIYGINGAAAVTAISYLISIPFSYYYARKAYKENYYLKWFMLSSVVLFSISLLLIFYKNENSILEFFIRLLSFLLIGYIFLSKLIDIREWSIKLHSFIIKKIRAFNNNKK</sequence>
<reference evidence="7 8" key="1">
    <citation type="submission" date="2019-06" db="EMBL/GenBank/DDBJ databases">
        <authorList>
            <person name="Meng X."/>
        </authorList>
    </citation>
    <scope>NUCLEOTIDE SEQUENCE [LARGE SCALE GENOMIC DNA]</scope>
    <source>
        <strain evidence="7 8">M625</strain>
    </source>
</reference>
<feature type="transmembrane region" description="Helical" evidence="6">
    <location>
        <begin position="381"/>
        <end position="399"/>
    </location>
</feature>
<keyword evidence="4 6" id="KW-1133">Transmembrane helix</keyword>
<feature type="transmembrane region" description="Helical" evidence="6">
    <location>
        <begin position="435"/>
        <end position="453"/>
    </location>
</feature>
<feature type="transmembrane region" description="Helical" evidence="6">
    <location>
        <begin position="144"/>
        <end position="164"/>
    </location>
</feature>
<dbReference type="RefSeq" id="WP_140592520.1">
    <property type="nucleotide sequence ID" value="NZ_VFWZ01000002.1"/>
</dbReference>
<feature type="transmembrane region" description="Helical" evidence="6">
    <location>
        <begin position="209"/>
        <end position="228"/>
    </location>
</feature>
<accession>A0A504JMG8</accession>
<dbReference type="OrthoDB" id="9180265at2"/>
<dbReference type="EMBL" id="VFWZ01000002">
    <property type="protein sequence ID" value="TPN87881.1"/>
    <property type="molecule type" value="Genomic_DNA"/>
</dbReference>
<evidence type="ECO:0000256" key="3">
    <source>
        <dbReference type="ARBA" id="ARBA00022692"/>
    </source>
</evidence>
<evidence type="ECO:0000313" key="8">
    <source>
        <dbReference type="Proteomes" id="UP000315540"/>
    </source>
</evidence>
<name>A0A504JMG8_9FLAO</name>
<feature type="transmembrane region" description="Helical" evidence="6">
    <location>
        <begin position="9"/>
        <end position="31"/>
    </location>
</feature>
<evidence type="ECO:0000256" key="1">
    <source>
        <dbReference type="ARBA" id="ARBA00004651"/>
    </source>
</evidence>
<evidence type="ECO:0000313" key="7">
    <source>
        <dbReference type="EMBL" id="TPN87881.1"/>
    </source>
</evidence>
<feature type="transmembrane region" description="Helical" evidence="6">
    <location>
        <begin position="117"/>
        <end position="137"/>
    </location>
</feature>
<evidence type="ECO:0000256" key="2">
    <source>
        <dbReference type="ARBA" id="ARBA00022475"/>
    </source>
</evidence>
<protein>
    <submittedName>
        <fullName evidence="7">Uncharacterized protein</fullName>
    </submittedName>
</protein>
<feature type="transmembrane region" description="Helical" evidence="6">
    <location>
        <begin position="289"/>
        <end position="312"/>
    </location>
</feature>
<feature type="transmembrane region" description="Helical" evidence="6">
    <location>
        <begin position="37"/>
        <end position="56"/>
    </location>
</feature>
<dbReference type="Pfam" id="PF01943">
    <property type="entry name" value="Polysacc_synt"/>
    <property type="match status" value="1"/>
</dbReference>
<comment type="caution">
    <text evidence="7">The sequence shown here is derived from an EMBL/GenBank/DDBJ whole genome shotgun (WGS) entry which is preliminary data.</text>
</comment>
<evidence type="ECO:0000256" key="6">
    <source>
        <dbReference type="SAM" id="Phobius"/>
    </source>
</evidence>
<keyword evidence="5 6" id="KW-0472">Membrane</keyword>
<gene>
    <name evidence="7" type="ORF">FHK87_09925</name>
</gene>
<feature type="transmembrane region" description="Helical" evidence="6">
    <location>
        <begin position="234"/>
        <end position="253"/>
    </location>
</feature>
<feature type="transmembrane region" description="Helical" evidence="6">
    <location>
        <begin position="170"/>
        <end position="193"/>
    </location>
</feature>
<keyword evidence="3 6" id="KW-0812">Transmembrane</keyword>
<feature type="transmembrane region" description="Helical" evidence="6">
    <location>
        <begin position="356"/>
        <end position="375"/>
    </location>
</feature>
<proteinExistence type="predicted"/>
<dbReference type="InterPro" id="IPR002797">
    <property type="entry name" value="Polysacc_synth"/>
</dbReference>
<feature type="transmembrane region" description="Helical" evidence="6">
    <location>
        <begin position="411"/>
        <end position="429"/>
    </location>
</feature>
<dbReference type="Proteomes" id="UP000315540">
    <property type="component" value="Unassembled WGS sequence"/>
</dbReference>
<dbReference type="InterPro" id="IPR050833">
    <property type="entry name" value="Poly_Biosynth_Transport"/>
</dbReference>
<dbReference type="PANTHER" id="PTHR30250:SF11">
    <property type="entry name" value="O-ANTIGEN TRANSPORTER-RELATED"/>
    <property type="match status" value="1"/>
</dbReference>
<dbReference type="AlphaFoldDB" id="A0A504JMG8"/>
<evidence type="ECO:0000256" key="5">
    <source>
        <dbReference type="ARBA" id="ARBA00023136"/>
    </source>
</evidence>
<comment type="subcellular location">
    <subcellularLocation>
        <location evidence="1">Cell membrane</location>
        <topology evidence="1">Multi-pass membrane protein</topology>
    </subcellularLocation>
</comment>
<feature type="transmembrane region" description="Helical" evidence="6">
    <location>
        <begin position="318"/>
        <end position="335"/>
    </location>
</feature>
<evidence type="ECO:0000256" key="4">
    <source>
        <dbReference type="ARBA" id="ARBA00022989"/>
    </source>
</evidence>